<dbReference type="Proteomes" id="UP000095230">
    <property type="component" value="Unassembled WGS sequence"/>
</dbReference>
<reference evidence="2 5" key="2">
    <citation type="submission" date="2021-05" db="EMBL/GenBank/DDBJ databases">
        <title>Molecular characterization for Shewanella algae harboring chromosomal blaOXA-55-like strains isolated from clinical and environment sample.</title>
        <authorList>
            <person name="Ohama Y."/>
            <person name="Aoki K."/>
            <person name="Harada S."/>
            <person name="Moriya K."/>
            <person name="Ishii Y."/>
            <person name="Tateda K."/>
        </authorList>
    </citation>
    <scope>NUCLEOTIDE SEQUENCE [LARGE SCALE GENOMIC DNA]</scope>
    <source>
        <strain evidence="2 5">MBTL60-118</strain>
    </source>
</reference>
<dbReference type="AlphaFoldDB" id="A0A1E5IWI7"/>
<organism evidence="3 4">
    <name type="scientific">Shewanella colwelliana</name>
    <name type="common">Alteromonas colwelliana</name>
    <dbReference type="NCBI Taxonomy" id="23"/>
    <lineage>
        <taxon>Bacteria</taxon>
        <taxon>Pseudomonadati</taxon>
        <taxon>Pseudomonadota</taxon>
        <taxon>Gammaproteobacteria</taxon>
        <taxon>Alteromonadales</taxon>
        <taxon>Shewanellaceae</taxon>
        <taxon>Shewanella</taxon>
    </lineage>
</organism>
<feature type="transmembrane region" description="Helical" evidence="1">
    <location>
        <begin position="14"/>
        <end position="33"/>
    </location>
</feature>
<dbReference type="EMBL" id="MCBT01000013">
    <property type="protein sequence ID" value="OEG74876.1"/>
    <property type="molecule type" value="Genomic_DNA"/>
</dbReference>
<keyword evidence="1" id="KW-0812">Transmembrane</keyword>
<keyword evidence="1" id="KW-1133">Transmembrane helix</keyword>
<reference evidence="3 4" key="1">
    <citation type="submission" date="2016-07" db="EMBL/GenBank/DDBJ databases">
        <title>Whole-genome of two Shewanella species isolated from a digestive organ of sea cucumber Apostichopus japonicus Selenka 1867.</title>
        <authorList>
            <person name="Hong H.-H."/>
            <person name="Choi H."/>
            <person name="Cheon S."/>
            <person name="Oh J.-S."/>
            <person name="Lee H.-G."/>
            <person name="Park C."/>
        </authorList>
    </citation>
    <scope>NUCLEOTIDE SEQUENCE [LARGE SCALE GENOMIC DNA]</scope>
    <source>
        <strain evidence="3 4">CSB03KR</strain>
    </source>
</reference>
<keyword evidence="5" id="KW-1185">Reference proteome</keyword>
<protein>
    <submittedName>
        <fullName evidence="3">Uncharacterized protein</fullName>
    </submittedName>
</protein>
<dbReference type="Proteomes" id="UP000773469">
    <property type="component" value="Unassembled WGS sequence"/>
</dbReference>
<evidence type="ECO:0000313" key="2">
    <source>
        <dbReference type="EMBL" id="GIU37363.1"/>
    </source>
</evidence>
<keyword evidence="1" id="KW-0472">Membrane</keyword>
<sequence length="117" mass="13107">MYPGFLASTLASEYYDKVAVSTLVALVAAFFFYRNLAIYQKADGYLKCFFVSTFLLSGNFSIPVWSSAAKNDASNLVFLLLFPAMFIANYLLTKSEPAKHAVALYNRAYNKSLKQDK</sequence>
<evidence type="ECO:0000313" key="4">
    <source>
        <dbReference type="Proteomes" id="UP000095230"/>
    </source>
</evidence>
<gene>
    <name evidence="3" type="ORF">BEL05_11900</name>
    <name evidence="2" type="ORF">TUM3794_07920</name>
</gene>
<evidence type="ECO:0000313" key="3">
    <source>
        <dbReference type="EMBL" id="OEG74876.1"/>
    </source>
</evidence>
<evidence type="ECO:0000313" key="5">
    <source>
        <dbReference type="Proteomes" id="UP000773469"/>
    </source>
</evidence>
<name>A0A1E5IWI7_SHECO</name>
<comment type="caution">
    <text evidence="3">The sequence shown here is derived from an EMBL/GenBank/DDBJ whole genome shotgun (WGS) entry which is preliminary data.</text>
</comment>
<evidence type="ECO:0000256" key="1">
    <source>
        <dbReference type="SAM" id="Phobius"/>
    </source>
</evidence>
<dbReference type="EMBL" id="BPEU01000005">
    <property type="protein sequence ID" value="GIU37363.1"/>
    <property type="molecule type" value="Genomic_DNA"/>
</dbReference>
<feature type="transmembrane region" description="Helical" evidence="1">
    <location>
        <begin position="73"/>
        <end position="92"/>
    </location>
</feature>
<dbReference type="RefSeq" id="WP_028762250.1">
    <property type="nucleotide sequence ID" value="NZ_BPEU01000005.1"/>
</dbReference>
<accession>A0A1E5IWI7</accession>
<proteinExistence type="predicted"/>
<feature type="transmembrane region" description="Helical" evidence="1">
    <location>
        <begin position="45"/>
        <end position="67"/>
    </location>
</feature>